<dbReference type="GO" id="GO:0005737">
    <property type="term" value="C:cytoplasm"/>
    <property type="evidence" value="ECO:0007669"/>
    <property type="project" value="InterPro"/>
</dbReference>
<dbReference type="InterPro" id="IPR034330">
    <property type="entry name" value="GST_Zeta_C"/>
</dbReference>
<proteinExistence type="inferred from homology"/>
<dbReference type="CDD" id="cd03042">
    <property type="entry name" value="GST_N_Zeta"/>
    <property type="match status" value="1"/>
</dbReference>
<evidence type="ECO:0000256" key="1">
    <source>
        <dbReference type="ARBA" id="ARBA00010007"/>
    </source>
</evidence>
<dbReference type="RefSeq" id="WP_085463401.1">
    <property type="nucleotide sequence ID" value="NZ_FXBL01000004.1"/>
</dbReference>
<dbReference type="GO" id="GO:0016034">
    <property type="term" value="F:maleylacetoacetate isomerase activity"/>
    <property type="evidence" value="ECO:0007669"/>
    <property type="project" value="TreeGrafter"/>
</dbReference>
<dbReference type="InterPro" id="IPR036249">
    <property type="entry name" value="Thioredoxin-like_sf"/>
</dbReference>
<dbReference type="Pfam" id="PF13409">
    <property type="entry name" value="GST_N_2"/>
    <property type="match status" value="1"/>
</dbReference>
<evidence type="ECO:0000259" key="3">
    <source>
        <dbReference type="PROSITE" id="PS50405"/>
    </source>
</evidence>
<feature type="domain" description="GST N-terminal" evidence="2">
    <location>
        <begin position="2"/>
        <end position="84"/>
    </location>
</feature>
<evidence type="ECO:0000313" key="4">
    <source>
        <dbReference type="EMBL" id="SMH32481.1"/>
    </source>
</evidence>
<dbReference type="PROSITE" id="PS50405">
    <property type="entry name" value="GST_CTER"/>
    <property type="match status" value="1"/>
</dbReference>
<gene>
    <name evidence="4" type="ORF">SAMN02982922_1301</name>
</gene>
<evidence type="ECO:0000313" key="5">
    <source>
        <dbReference type="Proteomes" id="UP000193083"/>
    </source>
</evidence>
<dbReference type="AlphaFoldDB" id="A0A1X7N4Y1"/>
<dbReference type="EMBL" id="FXBL01000004">
    <property type="protein sequence ID" value="SMH32481.1"/>
    <property type="molecule type" value="Genomic_DNA"/>
</dbReference>
<dbReference type="InterPro" id="IPR004045">
    <property type="entry name" value="Glutathione_S-Trfase_N"/>
</dbReference>
<dbReference type="PANTHER" id="PTHR42673">
    <property type="entry name" value="MALEYLACETOACETATE ISOMERASE"/>
    <property type="match status" value="1"/>
</dbReference>
<evidence type="ECO:0000259" key="2">
    <source>
        <dbReference type="PROSITE" id="PS50404"/>
    </source>
</evidence>
<dbReference type="InterPro" id="IPR036282">
    <property type="entry name" value="Glutathione-S-Trfase_C_sf"/>
</dbReference>
<accession>A0A1X7N4Y1</accession>
<dbReference type="SUPFAM" id="SSF52833">
    <property type="entry name" value="Thioredoxin-like"/>
    <property type="match status" value="1"/>
</dbReference>
<dbReference type="GO" id="GO:0004364">
    <property type="term" value="F:glutathione transferase activity"/>
    <property type="evidence" value="ECO:0007669"/>
    <property type="project" value="TreeGrafter"/>
</dbReference>
<dbReference type="CDD" id="cd03191">
    <property type="entry name" value="GST_C_Zeta"/>
    <property type="match status" value="1"/>
</dbReference>
<comment type="similarity">
    <text evidence="1">Belongs to the GST superfamily. Zeta family.</text>
</comment>
<dbReference type="PROSITE" id="PS50404">
    <property type="entry name" value="GST_NTER"/>
    <property type="match status" value="1"/>
</dbReference>
<dbReference type="SFLD" id="SFLDG00358">
    <property type="entry name" value="Main_(cytGST)"/>
    <property type="match status" value="1"/>
</dbReference>
<organism evidence="4 5">
    <name type="scientific">Mesorhizobium australicum</name>
    <dbReference type="NCBI Taxonomy" id="536018"/>
    <lineage>
        <taxon>Bacteria</taxon>
        <taxon>Pseudomonadati</taxon>
        <taxon>Pseudomonadota</taxon>
        <taxon>Alphaproteobacteria</taxon>
        <taxon>Hyphomicrobiales</taxon>
        <taxon>Phyllobacteriaceae</taxon>
        <taxon>Mesorhizobium</taxon>
    </lineage>
</organism>
<dbReference type="SFLD" id="SFLDS00019">
    <property type="entry name" value="Glutathione_Transferase_(cytos"/>
    <property type="match status" value="1"/>
</dbReference>
<dbReference type="InterPro" id="IPR034333">
    <property type="entry name" value="GST_Zeta_N"/>
</dbReference>
<dbReference type="Proteomes" id="UP000193083">
    <property type="component" value="Unassembled WGS sequence"/>
</dbReference>
<dbReference type="OrthoDB" id="509852at2"/>
<dbReference type="SUPFAM" id="SSF47616">
    <property type="entry name" value="GST C-terminal domain-like"/>
    <property type="match status" value="1"/>
</dbReference>
<dbReference type="InterPro" id="IPR040079">
    <property type="entry name" value="Glutathione_S-Trfase"/>
</dbReference>
<dbReference type="GO" id="GO:0006749">
    <property type="term" value="P:glutathione metabolic process"/>
    <property type="evidence" value="ECO:0007669"/>
    <property type="project" value="TreeGrafter"/>
</dbReference>
<dbReference type="GO" id="GO:0006559">
    <property type="term" value="P:L-phenylalanine catabolic process"/>
    <property type="evidence" value="ECO:0007669"/>
    <property type="project" value="TreeGrafter"/>
</dbReference>
<dbReference type="NCBIfam" id="TIGR01262">
    <property type="entry name" value="maiA"/>
    <property type="match status" value="1"/>
</dbReference>
<keyword evidence="5" id="KW-1185">Reference proteome</keyword>
<dbReference type="Gene3D" id="3.40.30.10">
    <property type="entry name" value="Glutaredoxin"/>
    <property type="match status" value="1"/>
</dbReference>
<feature type="domain" description="GST C-terminal" evidence="3">
    <location>
        <begin position="89"/>
        <end position="216"/>
    </location>
</feature>
<reference evidence="5" key="1">
    <citation type="submission" date="2017-04" db="EMBL/GenBank/DDBJ databases">
        <authorList>
            <person name="Varghese N."/>
            <person name="Submissions S."/>
        </authorList>
    </citation>
    <scope>NUCLEOTIDE SEQUENCE [LARGE SCALE GENOMIC DNA]</scope>
    <source>
        <strain evidence="5">B5P</strain>
    </source>
</reference>
<protein>
    <submittedName>
        <fullName evidence="4">Maleylacetoacetate isomerase</fullName>
    </submittedName>
</protein>
<sequence length="216" mass="23990">MTGLVLHNYFRSSTSTRLRAALNLKGLTYDYVAHHLRKGEHRSADYLALNPQGLVPALVLEDGTVLTQSLAIIEYLDETVPEPPLLPATAVDRARVRSLAYAIACEIHPVNNLRVLGYLKSAFGADDEASAVWFRHWVDETFVPLEKMLAGDPRTRRFCHGDTPGLADVCLYAQVLNNRRFKVDMTPYPTIGRIFDACAALPQFAQAAPENQPDAE</sequence>
<keyword evidence="4" id="KW-0413">Isomerase</keyword>
<dbReference type="Gene3D" id="1.20.1050.10">
    <property type="match status" value="1"/>
</dbReference>
<dbReference type="InterPro" id="IPR010987">
    <property type="entry name" value="Glutathione-S-Trfase_C-like"/>
</dbReference>
<dbReference type="PANTHER" id="PTHR42673:SF21">
    <property type="entry name" value="GLUTATHIONE S-TRANSFERASE YFCF"/>
    <property type="match status" value="1"/>
</dbReference>
<name>A0A1X7N4Y1_9HYPH</name>
<dbReference type="InterPro" id="IPR005955">
    <property type="entry name" value="GST_Zeta"/>
</dbReference>